<sequence length="366" mass="43150">MQSTVKEDDWINRATNEELLKAITEIQSHTYEESLENECYKSFLSKLDIETEKVMPSLSRRASLVRKRSKSRSSAIDRFVTLTNEQKCLILQAQYEDLKNESEQTRISFEETLDLQKAISEELKAHQEEVLKNYNQFCKLVGKRTSSEGLQVVPAEKVLRFSDDYSKFLDTQSDKLRLKNSSIKSTLKKVEEQLRQKESGDVLGAVDFEQMKIDNTKCLAEIDEKNHNIQKMKITAARTLQILNGYKKKLNEALQEEKYIREEQKQRQEMQNRVESETILAKQELRLERTLNEKFEDQISSYRVPSVIDFVKLVSEERDLTRKQNIYTRKLKIAEIFKLQFFFKVELYCQKKLWLKKQRGSLNDTI</sequence>
<protein>
    <recommendedName>
        <fullName evidence="6">Cilia- and flagella-associated protein 263</fullName>
    </recommendedName>
</protein>
<evidence type="ECO:0000313" key="9">
    <source>
        <dbReference type="Proteomes" id="UP000050790"/>
    </source>
</evidence>
<dbReference type="InterPro" id="IPR025254">
    <property type="entry name" value="CCDC113/CCDC96_CC"/>
</dbReference>
<feature type="coiled-coil region" evidence="7">
    <location>
        <begin position="247"/>
        <end position="280"/>
    </location>
</feature>
<dbReference type="InterPro" id="IPR051885">
    <property type="entry name" value="CC_CF"/>
</dbReference>
<name>A0AA85AAK7_9TREM</name>
<keyword evidence="2" id="KW-0970">Cilium biogenesis/degradation</keyword>
<accession>A0AA85AAK7</accession>
<comment type="similarity">
    <text evidence="5">Belongs to the CFAP263 family.</text>
</comment>
<dbReference type="AlphaFoldDB" id="A0AA85AAK7"/>
<evidence type="ECO:0000256" key="5">
    <source>
        <dbReference type="ARBA" id="ARBA00044506"/>
    </source>
</evidence>
<evidence type="ECO:0000313" key="10">
    <source>
        <dbReference type="WBParaSite" id="SMRG1_7310.2"/>
    </source>
</evidence>
<evidence type="ECO:0000256" key="6">
    <source>
        <dbReference type="ARBA" id="ARBA00044798"/>
    </source>
</evidence>
<evidence type="ECO:0000256" key="2">
    <source>
        <dbReference type="ARBA" id="ARBA00022794"/>
    </source>
</evidence>
<proteinExistence type="inferred from homology"/>
<reference evidence="10" key="1">
    <citation type="submission" date="2023-11" db="UniProtKB">
        <authorList>
            <consortium name="WormBaseParasite"/>
        </authorList>
    </citation>
    <scope>IDENTIFICATION</scope>
</reference>
<dbReference type="PANTHER" id="PTHR15654">
    <property type="entry name" value="COILED-COIL DOMAIN-CONTAINING PROTEIN 113-RELATED"/>
    <property type="match status" value="1"/>
</dbReference>
<dbReference type="GO" id="GO:0060271">
    <property type="term" value="P:cilium assembly"/>
    <property type="evidence" value="ECO:0007669"/>
    <property type="project" value="TreeGrafter"/>
</dbReference>
<comment type="subcellular location">
    <subcellularLocation>
        <location evidence="1">Cell projection</location>
        <location evidence="1">Cilium</location>
    </subcellularLocation>
</comment>
<dbReference type="GO" id="GO:0005930">
    <property type="term" value="C:axoneme"/>
    <property type="evidence" value="ECO:0007669"/>
    <property type="project" value="TreeGrafter"/>
</dbReference>
<evidence type="ECO:0000256" key="3">
    <source>
        <dbReference type="ARBA" id="ARBA00023054"/>
    </source>
</evidence>
<evidence type="ECO:0000256" key="1">
    <source>
        <dbReference type="ARBA" id="ARBA00004138"/>
    </source>
</evidence>
<dbReference type="Pfam" id="PF13870">
    <property type="entry name" value="CCDC113_CCDC96_CC"/>
    <property type="match status" value="1"/>
</dbReference>
<evidence type="ECO:0000256" key="7">
    <source>
        <dbReference type="SAM" id="Coils"/>
    </source>
</evidence>
<evidence type="ECO:0000259" key="8">
    <source>
        <dbReference type="Pfam" id="PF13870"/>
    </source>
</evidence>
<keyword evidence="3 7" id="KW-0175">Coiled coil</keyword>
<keyword evidence="4" id="KW-0966">Cell projection</keyword>
<evidence type="ECO:0000256" key="4">
    <source>
        <dbReference type="ARBA" id="ARBA00023273"/>
    </source>
</evidence>
<dbReference type="PANTHER" id="PTHR15654:SF2">
    <property type="entry name" value="COILED-COIL DOMAIN-CONTAINING PROTEIN 113"/>
    <property type="match status" value="1"/>
</dbReference>
<dbReference type="WBParaSite" id="SMRG1_7310.2">
    <property type="protein sequence ID" value="SMRG1_7310.2"/>
    <property type="gene ID" value="SMRG1_7310"/>
</dbReference>
<dbReference type="GO" id="GO:0036064">
    <property type="term" value="C:ciliary basal body"/>
    <property type="evidence" value="ECO:0007669"/>
    <property type="project" value="TreeGrafter"/>
</dbReference>
<organism evidence="9 10">
    <name type="scientific">Schistosoma margrebowiei</name>
    <dbReference type="NCBI Taxonomy" id="48269"/>
    <lineage>
        <taxon>Eukaryota</taxon>
        <taxon>Metazoa</taxon>
        <taxon>Spiralia</taxon>
        <taxon>Lophotrochozoa</taxon>
        <taxon>Platyhelminthes</taxon>
        <taxon>Trematoda</taxon>
        <taxon>Digenea</taxon>
        <taxon>Strigeidida</taxon>
        <taxon>Schistosomatoidea</taxon>
        <taxon>Schistosomatidae</taxon>
        <taxon>Schistosoma</taxon>
    </lineage>
</organism>
<feature type="domain" description="CCDC113/CCDC96 coiled-coil" evidence="8">
    <location>
        <begin position="170"/>
        <end position="335"/>
    </location>
</feature>
<dbReference type="Proteomes" id="UP000050790">
    <property type="component" value="Unassembled WGS sequence"/>
</dbReference>